<evidence type="ECO:0000256" key="1">
    <source>
        <dbReference type="SAM" id="MobiDB-lite"/>
    </source>
</evidence>
<keyword evidence="3" id="KW-1185">Reference proteome</keyword>
<sequence length="185" mass="20552">MHGGSLPRNGVKPRPHSGGNLSDSIGAKISGGYWTLGDETSYYKSSQPVLPLALLYLLYRYFPLMLRDIPYRDIAILLQDSPMTWASQPALTVQSTTMHKGRTESHTLAKSPKDLDGGAASSSKIPKQLLPKEIYRKIGAANRFQKSLNQLKHEGITQNNKVDDENKVPAHRLFATESCSIYILR</sequence>
<proteinExistence type="predicted"/>
<name>A0A9P0P690_ACAOB</name>
<organism evidence="2 3">
    <name type="scientific">Acanthoscelides obtectus</name>
    <name type="common">Bean weevil</name>
    <name type="synonym">Bruchus obtectus</name>
    <dbReference type="NCBI Taxonomy" id="200917"/>
    <lineage>
        <taxon>Eukaryota</taxon>
        <taxon>Metazoa</taxon>
        <taxon>Ecdysozoa</taxon>
        <taxon>Arthropoda</taxon>
        <taxon>Hexapoda</taxon>
        <taxon>Insecta</taxon>
        <taxon>Pterygota</taxon>
        <taxon>Neoptera</taxon>
        <taxon>Endopterygota</taxon>
        <taxon>Coleoptera</taxon>
        <taxon>Polyphaga</taxon>
        <taxon>Cucujiformia</taxon>
        <taxon>Chrysomeloidea</taxon>
        <taxon>Chrysomelidae</taxon>
        <taxon>Bruchinae</taxon>
        <taxon>Bruchini</taxon>
        <taxon>Acanthoscelides</taxon>
    </lineage>
</organism>
<evidence type="ECO:0000313" key="3">
    <source>
        <dbReference type="Proteomes" id="UP001152888"/>
    </source>
</evidence>
<evidence type="ECO:0000313" key="2">
    <source>
        <dbReference type="EMBL" id="CAH1968718.1"/>
    </source>
</evidence>
<reference evidence="2" key="1">
    <citation type="submission" date="2022-03" db="EMBL/GenBank/DDBJ databases">
        <authorList>
            <person name="Sayadi A."/>
        </authorList>
    </citation>
    <scope>NUCLEOTIDE SEQUENCE</scope>
</reference>
<feature type="compositionally biased region" description="Basic and acidic residues" evidence="1">
    <location>
        <begin position="101"/>
        <end position="116"/>
    </location>
</feature>
<dbReference type="AlphaFoldDB" id="A0A9P0P690"/>
<accession>A0A9P0P690</accession>
<dbReference type="EMBL" id="CAKOFQ010006755">
    <property type="protein sequence ID" value="CAH1968718.1"/>
    <property type="molecule type" value="Genomic_DNA"/>
</dbReference>
<comment type="caution">
    <text evidence="2">The sequence shown here is derived from an EMBL/GenBank/DDBJ whole genome shotgun (WGS) entry which is preliminary data.</text>
</comment>
<dbReference type="Proteomes" id="UP001152888">
    <property type="component" value="Unassembled WGS sequence"/>
</dbReference>
<protein>
    <submittedName>
        <fullName evidence="2">Uncharacterized protein</fullName>
    </submittedName>
</protein>
<feature type="region of interest" description="Disordered" evidence="1">
    <location>
        <begin position="1"/>
        <end position="23"/>
    </location>
</feature>
<feature type="region of interest" description="Disordered" evidence="1">
    <location>
        <begin position="96"/>
        <end position="122"/>
    </location>
</feature>
<gene>
    <name evidence="2" type="ORF">ACAOBT_LOCUS8023</name>
</gene>